<comment type="similarity">
    <text evidence="1 18 20">Belongs to the ApbE family.</text>
</comment>
<evidence type="ECO:0000256" key="9">
    <source>
        <dbReference type="ARBA" id="ARBA00022729"/>
    </source>
</evidence>
<evidence type="ECO:0000256" key="19">
    <source>
        <dbReference type="PIRSR" id="PIRSR006268-2"/>
    </source>
</evidence>
<dbReference type="PANTHER" id="PTHR30040">
    <property type="entry name" value="THIAMINE BIOSYNTHESIS LIPOPROTEIN APBE"/>
    <property type="match status" value="1"/>
</dbReference>
<evidence type="ECO:0000256" key="12">
    <source>
        <dbReference type="ARBA" id="ARBA00023136"/>
    </source>
</evidence>
<keyword evidence="10 18" id="KW-0274">FAD</keyword>
<organism evidence="21 22">
    <name type="scientific">Aliiruegeria lutimaris</name>
    <dbReference type="NCBI Taxonomy" id="571298"/>
    <lineage>
        <taxon>Bacteria</taxon>
        <taxon>Pseudomonadati</taxon>
        <taxon>Pseudomonadota</taxon>
        <taxon>Alphaproteobacteria</taxon>
        <taxon>Rhodobacterales</taxon>
        <taxon>Roseobacteraceae</taxon>
        <taxon>Aliiruegeria</taxon>
    </lineage>
</organism>
<evidence type="ECO:0000256" key="3">
    <source>
        <dbReference type="ARBA" id="ARBA00016337"/>
    </source>
</evidence>
<keyword evidence="13" id="KW-0564">Palmitate</keyword>
<evidence type="ECO:0000256" key="17">
    <source>
        <dbReference type="ARBA" id="ARBA00060485"/>
    </source>
</evidence>
<evidence type="ECO:0000256" key="5">
    <source>
        <dbReference type="ARBA" id="ARBA00022519"/>
    </source>
</evidence>
<feature type="binding site" evidence="19">
    <location>
        <position position="173"/>
    </location>
    <ligand>
        <name>Mg(2+)</name>
        <dbReference type="ChEBI" id="CHEBI:18420"/>
    </ligand>
</feature>
<comment type="subcellular location">
    <subcellularLocation>
        <location evidence="17 20">Cell inner membrane</location>
        <topology evidence="17 20">Lipid-anchor</topology>
        <orientation evidence="17 20">Periplasmic side</orientation>
    </subcellularLocation>
</comment>
<evidence type="ECO:0000256" key="2">
    <source>
        <dbReference type="ARBA" id="ARBA00011955"/>
    </source>
</evidence>
<gene>
    <name evidence="21" type="ORF">SAMN04488026_105813</name>
</gene>
<evidence type="ECO:0000256" key="4">
    <source>
        <dbReference type="ARBA" id="ARBA00022475"/>
    </source>
</evidence>
<keyword evidence="22" id="KW-1185">Reference proteome</keyword>
<keyword evidence="6 18" id="KW-0285">Flavoprotein</keyword>
<dbReference type="EMBL" id="FNEK01000058">
    <property type="protein sequence ID" value="SDK89302.1"/>
    <property type="molecule type" value="Genomic_DNA"/>
</dbReference>
<evidence type="ECO:0000256" key="7">
    <source>
        <dbReference type="ARBA" id="ARBA00022679"/>
    </source>
</evidence>
<dbReference type="GO" id="GO:0016740">
    <property type="term" value="F:transferase activity"/>
    <property type="evidence" value="ECO:0007669"/>
    <property type="project" value="UniProtKB-UniRule"/>
</dbReference>
<protein>
    <recommendedName>
        <fullName evidence="3 18">FAD:protein FMN transferase</fullName>
        <ecNumber evidence="2 18">2.7.1.180</ecNumber>
    </recommendedName>
    <alternativeName>
        <fullName evidence="15 18">Flavin transferase</fullName>
    </alternativeName>
</protein>
<dbReference type="OrthoDB" id="9778595at2"/>
<dbReference type="STRING" id="571298.SAMN04488026_105813"/>
<dbReference type="Proteomes" id="UP000199382">
    <property type="component" value="Unassembled WGS sequence"/>
</dbReference>
<dbReference type="PROSITE" id="PS51257">
    <property type="entry name" value="PROKAR_LIPOPROTEIN"/>
    <property type="match status" value="1"/>
</dbReference>
<feature type="binding site" evidence="19">
    <location>
        <position position="291"/>
    </location>
    <ligand>
        <name>Mg(2+)</name>
        <dbReference type="ChEBI" id="CHEBI:18420"/>
    </ligand>
</feature>
<keyword evidence="9" id="KW-0732">Signal</keyword>
<evidence type="ECO:0000256" key="10">
    <source>
        <dbReference type="ARBA" id="ARBA00022827"/>
    </source>
</evidence>
<dbReference type="InterPro" id="IPR003374">
    <property type="entry name" value="ApbE-like_sf"/>
</dbReference>
<evidence type="ECO:0000256" key="18">
    <source>
        <dbReference type="PIRNR" id="PIRNR006268"/>
    </source>
</evidence>
<dbReference type="GO" id="GO:0005886">
    <property type="term" value="C:plasma membrane"/>
    <property type="evidence" value="ECO:0007669"/>
    <property type="project" value="UniProtKB-SubCell"/>
</dbReference>
<dbReference type="RefSeq" id="WP_093161715.1">
    <property type="nucleotide sequence ID" value="NZ_FNEK01000058.1"/>
</dbReference>
<keyword evidence="5 20" id="KW-0997">Cell inner membrane</keyword>
<comment type="function">
    <text evidence="20">Flavin transferase that catalyzes the transfer of the FMN moiety of FAD and its covalent binding to the hydroxyl group of a threonine residue in a target flavoprotein.</text>
</comment>
<evidence type="ECO:0000256" key="14">
    <source>
        <dbReference type="ARBA" id="ARBA00023288"/>
    </source>
</evidence>
<dbReference type="FunFam" id="3.10.520.10:FF:000001">
    <property type="entry name" value="FAD:protein FMN transferase"/>
    <property type="match status" value="1"/>
</dbReference>
<comment type="cofactor">
    <cofactor evidence="19">
        <name>Mg(2+)</name>
        <dbReference type="ChEBI" id="CHEBI:18420"/>
    </cofactor>
    <cofactor evidence="19">
        <name>Mn(2+)</name>
        <dbReference type="ChEBI" id="CHEBI:29035"/>
    </cofactor>
    <text evidence="19">Magnesium. Can also use manganese.</text>
</comment>
<evidence type="ECO:0000256" key="1">
    <source>
        <dbReference type="ARBA" id="ARBA00008282"/>
    </source>
</evidence>
<evidence type="ECO:0000256" key="8">
    <source>
        <dbReference type="ARBA" id="ARBA00022723"/>
    </source>
</evidence>
<comment type="catalytic activity">
    <reaction evidence="16 18 20">
        <text>L-threonyl-[protein] + FAD = FMN-L-threonyl-[protein] + AMP + H(+)</text>
        <dbReference type="Rhea" id="RHEA:36847"/>
        <dbReference type="Rhea" id="RHEA-COMP:11060"/>
        <dbReference type="Rhea" id="RHEA-COMP:11061"/>
        <dbReference type="ChEBI" id="CHEBI:15378"/>
        <dbReference type="ChEBI" id="CHEBI:30013"/>
        <dbReference type="ChEBI" id="CHEBI:57692"/>
        <dbReference type="ChEBI" id="CHEBI:74257"/>
        <dbReference type="ChEBI" id="CHEBI:456215"/>
        <dbReference type="EC" id="2.7.1.180"/>
    </reaction>
</comment>
<evidence type="ECO:0000256" key="16">
    <source>
        <dbReference type="ARBA" id="ARBA00048540"/>
    </source>
</evidence>
<dbReference type="EC" id="2.7.1.180" evidence="2 18"/>
<evidence type="ECO:0000256" key="20">
    <source>
        <dbReference type="RuleBase" id="RU363002"/>
    </source>
</evidence>
<reference evidence="21 22" key="1">
    <citation type="submission" date="2016-10" db="EMBL/GenBank/DDBJ databases">
        <authorList>
            <person name="de Groot N.N."/>
        </authorList>
    </citation>
    <scope>NUCLEOTIDE SEQUENCE [LARGE SCALE GENOMIC DNA]</scope>
    <source>
        <strain evidence="21 22">DSM 25294</strain>
    </source>
</reference>
<evidence type="ECO:0000313" key="22">
    <source>
        <dbReference type="Proteomes" id="UP000199382"/>
    </source>
</evidence>
<keyword evidence="7 18" id="KW-0808">Transferase</keyword>
<sequence length="341" mass="36657">MRAIYLLPLGLLLSGCFGEQKGETYRFSGETMGTTYNVVAVDVPSEVTETEIAVAIEETLKAVNASMSNWDKQSEVSLFNVSDSTEPVEISAEFAHVMAAANEVHALSDGRFDVTLFPLIELWGFGAKKPGEPIPSDEEITAALEHVGQADLLRLDGTTLTKIDPAVSVNLSAIAKGYGNDAVAETLREFGIENYLVEIGGDLVSAGRNDKDEAWKIGIETPDAKTQTVEMVLPVSDLGMATSGDYRNFFEQDGVRYSHLIDPTTGRPVTHRATLVTVLAENGMMADALATAMMVLGEEAGMAVAEANDLAVFFISRAPQGADQDYVKHASAAFEKLRKAE</sequence>
<keyword evidence="8 18" id="KW-0479">Metal-binding</keyword>
<evidence type="ECO:0000313" key="21">
    <source>
        <dbReference type="EMBL" id="SDK89302.1"/>
    </source>
</evidence>
<keyword evidence="12" id="KW-0472">Membrane</keyword>
<keyword evidence="11 18" id="KW-0460">Magnesium</keyword>
<dbReference type="SUPFAM" id="SSF143631">
    <property type="entry name" value="ApbE-like"/>
    <property type="match status" value="1"/>
</dbReference>
<dbReference type="Gene3D" id="3.10.520.10">
    <property type="entry name" value="ApbE-like domains"/>
    <property type="match status" value="1"/>
</dbReference>
<evidence type="ECO:0000256" key="13">
    <source>
        <dbReference type="ARBA" id="ARBA00023139"/>
    </source>
</evidence>
<evidence type="ECO:0000256" key="11">
    <source>
        <dbReference type="ARBA" id="ARBA00022842"/>
    </source>
</evidence>
<keyword evidence="4" id="KW-1003">Cell membrane</keyword>
<feature type="binding site" evidence="19">
    <location>
        <position position="287"/>
    </location>
    <ligand>
        <name>Mg(2+)</name>
        <dbReference type="ChEBI" id="CHEBI:18420"/>
    </ligand>
</feature>
<dbReference type="InterPro" id="IPR024932">
    <property type="entry name" value="ApbE"/>
</dbReference>
<name>A0A1G9FLS6_9RHOB</name>
<dbReference type="PANTHER" id="PTHR30040:SF2">
    <property type="entry name" value="FAD:PROTEIN FMN TRANSFERASE"/>
    <property type="match status" value="1"/>
</dbReference>
<dbReference type="GO" id="GO:0046872">
    <property type="term" value="F:metal ion binding"/>
    <property type="evidence" value="ECO:0007669"/>
    <property type="project" value="UniProtKB-UniRule"/>
</dbReference>
<dbReference type="AlphaFoldDB" id="A0A1G9FLS6"/>
<dbReference type="Pfam" id="PF02424">
    <property type="entry name" value="ApbE"/>
    <property type="match status" value="1"/>
</dbReference>
<evidence type="ECO:0000256" key="6">
    <source>
        <dbReference type="ARBA" id="ARBA00022630"/>
    </source>
</evidence>
<proteinExistence type="inferred from homology"/>
<keyword evidence="14 20" id="KW-0449">Lipoprotein</keyword>
<evidence type="ECO:0000256" key="15">
    <source>
        <dbReference type="ARBA" id="ARBA00031306"/>
    </source>
</evidence>
<dbReference type="PIRSF" id="PIRSF006268">
    <property type="entry name" value="ApbE"/>
    <property type="match status" value="1"/>
</dbReference>
<accession>A0A1G9FLS6</accession>